<protein>
    <submittedName>
        <fullName evidence="4">DUF4190 domain-containing protein</fullName>
    </submittedName>
</protein>
<keyword evidence="2" id="KW-1133">Transmembrane helix</keyword>
<keyword evidence="2" id="KW-0812">Transmembrane</keyword>
<keyword evidence="2" id="KW-0472">Membrane</keyword>
<dbReference type="EMBL" id="VSSB01000001">
    <property type="protein sequence ID" value="TYL54316.1"/>
    <property type="molecule type" value="Genomic_DNA"/>
</dbReference>
<accession>A0A5S4V5L0</accession>
<evidence type="ECO:0000256" key="2">
    <source>
        <dbReference type="SAM" id="Phobius"/>
    </source>
</evidence>
<reference evidence="4 5" key="1">
    <citation type="submission" date="2019-08" db="EMBL/GenBank/DDBJ databases">
        <authorList>
            <person name="Hu J."/>
        </authorList>
    </citation>
    <scope>NUCLEOTIDE SEQUENCE [LARGE SCALE GENOMIC DNA]</scope>
    <source>
        <strain evidence="4 5">NEAU-184</strain>
    </source>
</reference>
<proteinExistence type="predicted"/>
<feature type="domain" description="DUF4190" evidence="3">
    <location>
        <begin position="84"/>
        <end position="145"/>
    </location>
</feature>
<organism evidence="4 5">
    <name type="scientific">Agromyces mariniharenae</name>
    <dbReference type="NCBI Taxonomy" id="2604423"/>
    <lineage>
        <taxon>Bacteria</taxon>
        <taxon>Bacillati</taxon>
        <taxon>Actinomycetota</taxon>
        <taxon>Actinomycetes</taxon>
        <taxon>Micrococcales</taxon>
        <taxon>Microbacteriaceae</taxon>
        <taxon>Agromyces</taxon>
    </lineage>
</organism>
<evidence type="ECO:0000313" key="4">
    <source>
        <dbReference type="EMBL" id="TYL54316.1"/>
    </source>
</evidence>
<evidence type="ECO:0000259" key="3">
    <source>
        <dbReference type="Pfam" id="PF13828"/>
    </source>
</evidence>
<dbReference type="InterPro" id="IPR025241">
    <property type="entry name" value="DUF4190"/>
</dbReference>
<evidence type="ECO:0000313" key="5">
    <source>
        <dbReference type="Proteomes" id="UP000325243"/>
    </source>
</evidence>
<gene>
    <name evidence="4" type="ORF">FYC51_12190</name>
</gene>
<comment type="caution">
    <text evidence="4">The sequence shown here is derived from an EMBL/GenBank/DDBJ whole genome shotgun (WGS) entry which is preliminary data.</text>
</comment>
<dbReference type="AlphaFoldDB" id="A0A5S4V5L0"/>
<keyword evidence="5" id="KW-1185">Reference proteome</keyword>
<sequence>MHSTEGTTTVTDPNLPEQQPGGAVPPPPPPPPPAPDYGAPQPQQPAPAYGQQAPAYGQPAPAYGQPAPAYGQPYGQPAKKTNVLAIVSLIASIAGFVIAWGIGSIVGIICGHISLSQIKKTGEEGRGLAVAGLIVGYIGLALAILSVIVLAIVFGSIAASGGFTTQY</sequence>
<feature type="transmembrane region" description="Helical" evidence="2">
    <location>
        <begin position="127"/>
        <end position="157"/>
    </location>
</feature>
<evidence type="ECO:0000256" key="1">
    <source>
        <dbReference type="SAM" id="MobiDB-lite"/>
    </source>
</evidence>
<feature type="compositionally biased region" description="Pro residues" evidence="1">
    <location>
        <begin position="23"/>
        <end position="35"/>
    </location>
</feature>
<feature type="transmembrane region" description="Helical" evidence="2">
    <location>
        <begin position="83"/>
        <end position="115"/>
    </location>
</feature>
<feature type="compositionally biased region" description="Low complexity" evidence="1">
    <location>
        <begin position="36"/>
        <end position="71"/>
    </location>
</feature>
<feature type="compositionally biased region" description="Polar residues" evidence="1">
    <location>
        <begin position="1"/>
        <end position="12"/>
    </location>
</feature>
<feature type="region of interest" description="Disordered" evidence="1">
    <location>
        <begin position="1"/>
        <end position="71"/>
    </location>
</feature>
<dbReference type="Proteomes" id="UP000325243">
    <property type="component" value="Unassembled WGS sequence"/>
</dbReference>
<dbReference type="Pfam" id="PF13828">
    <property type="entry name" value="DUF4190"/>
    <property type="match status" value="1"/>
</dbReference>
<name>A0A5S4V5L0_9MICO</name>